<feature type="domain" description="ABC transporter" evidence="8">
    <location>
        <begin position="5"/>
        <end position="239"/>
    </location>
</feature>
<dbReference type="InterPro" id="IPR003593">
    <property type="entry name" value="AAA+_ATPase"/>
</dbReference>
<dbReference type="Gene3D" id="2.40.50.140">
    <property type="entry name" value="Nucleic acid-binding proteins"/>
    <property type="match status" value="1"/>
</dbReference>
<reference evidence="9" key="1">
    <citation type="submission" date="2020-12" db="EMBL/GenBank/DDBJ databases">
        <title>Bacterial taxonomy.</title>
        <authorList>
            <person name="Pan X."/>
        </authorList>
    </citation>
    <scope>NUCLEOTIDE SEQUENCE</scope>
    <source>
        <strain evidence="9">B2012</strain>
    </source>
</reference>
<organism evidence="9 10">
    <name type="scientific">Acuticoccus mangrovi</name>
    <dbReference type="NCBI Taxonomy" id="2796142"/>
    <lineage>
        <taxon>Bacteria</taxon>
        <taxon>Pseudomonadati</taxon>
        <taxon>Pseudomonadota</taxon>
        <taxon>Alphaproteobacteria</taxon>
        <taxon>Hyphomicrobiales</taxon>
        <taxon>Amorphaceae</taxon>
        <taxon>Acuticoccus</taxon>
    </lineage>
</organism>
<dbReference type="Gene3D" id="2.40.50.100">
    <property type="match status" value="1"/>
</dbReference>
<dbReference type="PANTHER" id="PTHR43875">
    <property type="entry name" value="MALTODEXTRIN IMPORT ATP-BINDING PROTEIN MSMX"/>
    <property type="match status" value="1"/>
</dbReference>
<dbReference type="InterPro" id="IPR012340">
    <property type="entry name" value="NA-bd_OB-fold"/>
</dbReference>
<keyword evidence="7" id="KW-0472">Membrane</keyword>
<evidence type="ECO:0000256" key="4">
    <source>
        <dbReference type="ARBA" id="ARBA00022741"/>
    </source>
</evidence>
<evidence type="ECO:0000256" key="3">
    <source>
        <dbReference type="ARBA" id="ARBA00022475"/>
    </source>
</evidence>
<dbReference type="SUPFAM" id="SSF52540">
    <property type="entry name" value="P-loop containing nucleoside triphosphate hydrolases"/>
    <property type="match status" value="1"/>
</dbReference>
<evidence type="ECO:0000256" key="5">
    <source>
        <dbReference type="ARBA" id="ARBA00022840"/>
    </source>
</evidence>
<evidence type="ECO:0000256" key="6">
    <source>
        <dbReference type="ARBA" id="ARBA00022967"/>
    </source>
</evidence>
<dbReference type="GO" id="GO:0005524">
    <property type="term" value="F:ATP binding"/>
    <property type="evidence" value="ECO:0007669"/>
    <property type="project" value="UniProtKB-KW"/>
</dbReference>
<dbReference type="PROSITE" id="PS50893">
    <property type="entry name" value="ABC_TRANSPORTER_2"/>
    <property type="match status" value="1"/>
</dbReference>
<dbReference type="RefSeq" id="WP_198882634.1">
    <property type="nucleotide sequence ID" value="NZ_JAEKJA010000010.1"/>
</dbReference>
<keyword evidence="3" id="KW-1003">Cell membrane</keyword>
<dbReference type="InterPro" id="IPR040582">
    <property type="entry name" value="OB_MalK-like"/>
</dbReference>
<evidence type="ECO:0000256" key="1">
    <source>
        <dbReference type="ARBA" id="ARBA00005417"/>
    </source>
</evidence>
<evidence type="ECO:0000259" key="8">
    <source>
        <dbReference type="PROSITE" id="PS50893"/>
    </source>
</evidence>
<dbReference type="SUPFAM" id="SSF50331">
    <property type="entry name" value="MOP-like"/>
    <property type="match status" value="1"/>
</dbReference>
<keyword evidence="10" id="KW-1185">Reference proteome</keyword>
<evidence type="ECO:0000256" key="7">
    <source>
        <dbReference type="ARBA" id="ARBA00023136"/>
    </source>
</evidence>
<dbReference type="Proteomes" id="UP000609531">
    <property type="component" value="Unassembled WGS sequence"/>
</dbReference>
<dbReference type="Pfam" id="PF00005">
    <property type="entry name" value="ABC_tran"/>
    <property type="match status" value="1"/>
</dbReference>
<keyword evidence="4" id="KW-0547">Nucleotide-binding</keyword>
<dbReference type="GO" id="GO:0055052">
    <property type="term" value="C:ATP-binding cassette (ABC) transporter complex, substrate-binding subunit-containing"/>
    <property type="evidence" value="ECO:0007669"/>
    <property type="project" value="TreeGrafter"/>
</dbReference>
<keyword evidence="5 9" id="KW-0067">ATP-binding</keyword>
<dbReference type="AlphaFoldDB" id="A0A934IRJ1"/>
<comment type="similarity">
    <text evidence="1">Belongs to the ABC transporter superfamily.</text>
</comment>
<dbReference type="GO" id="GO:0016887">
    <property type="term" value="F:ATP hydrolysis activity"/>
    <property type="evidence" value="ECO:0007669"/>
    <property type="project" value="InterPro"/>
</dbReference>
<dbReference type="InterPro" id="IPR003439">
    <property type="entry name" value="ABC_transporter-like_ATP-bd"/>
</dbReference>
<comment type="caution">
    <text evidence="9">The sequence shown here is derived from an EMBL/GenBank/DDBJ whole genome shotgun (WGS) entry which is preliminary data.</text>
</comment>
<dbReference type="Gene3D" id="3.40.50.300">
    <property type="entry name" value="P-loop containing nucleotide triphosphate hydrolases"/>
    <property type="match status" value="1"/>
</dbReference>
<protein>
    <submittedName>
        <fullName evidence="9">ABC transporter ATP-binding protein</fullName>
    </submittedName>
</protein>
<evidence type="ECO:0000313" key="10">
    <source>
        <dbReference type="Proteomes" id="UP000609531"/>
    </source>
</evidence>
<dbReference type="InterPro" id="IPR017871">
    <property type="entry name" value="ABC_transporter-like_CS"/>
</dbReference>
<dbReference type="InterPro" id="IPR047641">
    <property type="entry name" value="ABC_transpr_MalK/UgpC-like"/>
</dbReference>
<accession>A0A934IRJ1</accession>
<dbReference type="SMART" id="SM00382">
    <property type="entry name" value="AAA"/>
    <property type="match status" value="1"/>
</dbReference>
<gene>
    <name evidence="9" type="ORF">JCR33_13650</name>
</gene>
<proteinExistence type="inferred from homology"/>
<name>A0A934IRJ1_9HYPH</name>
<sequence length="366" mass="39871">MTSGLHLQSIAKDFLGTRVLHDISLAVTPGEILAITGPSGAGKTTTCRLVSGLEMPDEGEIFLGDTQLTALPASKRHVAHMFESYALYPHLNVAQNIAFPLTSPARNRRYKRADVEAKVVELTRLTQIEHLRHRLPGALSGGQKQRVALCRALAQDAACYLLDEPISHLDAKLRNELRGHIRRRQTKVDAPTLWSTPDAMEALSIGDRVAVLIDGRIEQLGTPEEIYFSPATTSVARLVGDPAMNLLPGAVAAREGALFFEREGVSLALPQPIAKRIEPVMGHGLYLGVRPNAMDIRDGGGPGTLQMSVYAWEPFGKYAIVTAKLGEDLVRIKTHRTERFAANQPIAVTLDPTSLVVFDGTTRRSL</sequence>
<dbReference type="PROSITE" id="PS00211">
    <property type="entry name" value="ABC_TRANSPORTER_1"/>
    <property type="match status" value="1"/>
</dbReference>
<dbReference type="InterPro" id="IPR027417">
    <property type="entry name" value="P-loop_NTPase"/>
</dbReference>
<dbReference type="InterPro" id="IPR008995">
    <property type="entry name" value="Mo/tungstate-bd_C_term_dom"/>
</dbReference>
<dbReference type="EMBL" id="JAEKJA010000010">
    <property type="protein sequence ID" value="MBJ3776745.1"/>
    <property type="molecule type" value="Genomic_DNA"/>
</dbReference>
<evidence type="ECO:0000313" key="9">
    <source>
        <dbReference type="EMBL" id="MBJ3776745.1"/>
    </source>
</evidence>
<dbReference type="PANTHER" id="PTHR43875:SF15">
    <property type="entry name" value="TREHALOSE IMPORT ATP-BINDING PROTEIN SUGC"/>
    <property type="match status" value="1"/>
</dbReference>
<keyword evidence="6" id="KW-1278">Translocase</keyword>
<evidence type="ECO:0000256" key="2">
    <source>
        <dbReference type="ARBA" id="ARBA00022448"/>
    </source>
</evidence>
<keyword evidence="2" id="KW-0813">Transport</keyword>
<dbReference type="Pfam" id="PF17912">
    <property type="entry name" value="OB_MalK"/>
    <property type="match status" value="1"/>
</dbReference>